<gene>
    <name evidence="1" type="ORF">Tci_041003</name>
</gene>
<name>A0A6L2M9S5_TANCI</name>
<protein>
    <submittedName>
        <fullName evidence="1">Uncharacterized protein</fullName>
    </submittedName>
</protein>
<evidence type="ECO:0000313" key="1">
    <source>
        <dbReference type="EMBL" id="GEU69025.1"/>
    </source>
</evidence>
<reference evidence="1" key="1">
    <citation type="journal article" date="2019" name="Sci. Rep.">
        <title>Draft genome of Tanacetum cinerariifolium, the natural source of mosquito coil.</title>
        <authorList>
            <person name="Yamashiro T."/>
            <person name="Shiraishi A."/>
            <person name="Satake H."/>
            <person name="Nakayama K."/>
        </authorList>
    </citation>
    <scope>NUCLEOTIDE SEQUENCE</scope>
</reference>
<dbReference type="AlphaFoldDB" id="A0A6L2M9S5"/>
<accession>A0A6L2M9S5</accession>
<organism evidence="1">
    <name type="scientific">Tanacetum cinerariifolium</name>
    <name type="common">Dalmatian daisy</name>
    <name type="synonym">Chrysanthemum cinerariifolium</name>
    <dbReference type="NCBI Taxonomy" id="118510"/>
    <lineage>
        <taxon>Eukaryota</taxon>
        <taxon>Viridiplantae</taxon>
        <taxon>Streptophyta</taxon>
        <taxon>Embryophyta</taxon>
        <taxon>Tracheophyta</taxon>
        <taxon>Spermatophyta</taxon>
        <taxon>Magnoliopsida</taxon>
        <taxon>eudicotyledons</taxon>
        <taxon>Gunneridae</taxon>
        <taxon>Pentapetalae</taxon>
        <taxon>asterids</taxon>
        <taxon>campanulids</taxon>
        <taxon>Asterales</taxon>
        <taxon>Asteraceae</taxon>
        <taxon>Asteroideae</taxon>
        <taxon>Anthemideae</taxon>
        <taxon>Anthemidinae</taxon>
        <taxon>Tanacetum</taxon>
    </lineage>
</organism>
<comment type="caution">
    <text evidence="1">The sequence shown here is derived from an EMBL/GenBank/DDBJ whole genome shotgun (WGS) entry which is preliminary data.</text>
</comment>
<sequence length="163" mass="17957">MMLVWVLKRVHPNRGMIIEMDVDAEISLVDETKGRNDENDDNLMLDVGVLDDGEVLVKIAKTVVDTNVVDETVAEVSADEPAVTIVTTQVTTAGVTISAAEPIITTAIDFLKVDITLVKALAKLKTSKPKVVTTAVIDHDAEVARIMQEYWQAEVDEEERLRK</sequence>
<proteinExistence type="predicted"/>
<dbReference type="EMBL" id="BKCJ010005858">
    <property type="protein sequence ID" value="GEU69025.1"/>
    <property type="molecule type" value="Genomic_DNA"/>
</dbReference>